<evidence type="ECO:0000313" key="2">
    <source>
        <dbReference type="EMBL" id="KAL0637064.1"/>
    </source>
</evidence>
<gene>
    <name evidence="2" type="ORF">Q9L58_003887</name>
</gene>
<reference evidence="2 3" key="1">
    <citation type="submission" date="2024-02" db="EMBL/GenBank/DDBJ databases">
        <title>Discinaceae phylogenomics.</title>
        <authorList>
            <person name="Dirks A.C."/>
            <person name="James T.Y."/>
        </authorList>
    </citation>
    <scope>NUCLEOTIDE SEQUENCE [LARGE SCALE GENOMIC DNA]</scope>
    <source>
        <strain evidence="2 3">ACD0624</strain>
    </source>
</reference>
<feature type="domain" description="Protein kinase" evidence="1">
    <location>
        <begin position="133"/>
        <end position="536"/>
    </location>
</feature>
<comment type="caution">
    <text evidence="2">The sequence shown here is derived from an EMBL/GenBank/DDBJ whole genome shotgun (WGS) entry which is preliminary data.</text>
</comment>
<dbReference type="PROSITE" id="PS50011">
    <property type="entry name" value="PROTEIN_KINASE_DOM"/>
    <property type="match status" value="1"/>
</dbReference>
<dbReference type="InterPro" id="IPR000719">
    <property type="entry name" value="Prot_kinase_dom"/>
</dbReference>
<proteinExistence type="predicted"/>
<dbReference type="SUPFAM" id="SSF56112">
    <property type="entry name" value="Protein kinase-like (PK-like)"/>
    <property type="match status" value="1"/>
</dbReference>
<dbReference type="Proteomes" id="UP001447188">
    <property type="component" value="Unassembled WGS sequence"/>
</dbReference>
<dbReference type="InterPro" id="IPR011009">
    <property type="entry name" value="Kinase-like_dom_sf"/>
</dbReference>
<dbReference type="EMBL" id="JBBBZM010000039">
    <property type="protein sequence ID" value="KAL0637064.1"/>
    <property type="molecule type" value="Genomic_DNA"/>
</dbReference>
<keyword evidence="3" id="KW-1185">Reference proteome</keyword>
<accession>A0ABR3GME2</accession>
<sequence length="609" mass="68771">MSFSGLLNPLSGGPRTVSSISNAAWIVYGFSLGDIYAQPKSVPYPLFVSIKISLGTMFRPRITTVDPDRHNFNFGRVVDCERGPTPKARKLAIILHILTTWSHGFANLQRVYGALPFYSVISIQDHGTGTDTFNCDIPFGSGDKSRIVNVTFNVTIVANHKFESQVRTFVVLRNLWGITAGLSKNPPGALHTNTHRIMPPVIPATSLTLKGWLQDTVNLVSIPSSKNPGALYAFKTNGRAYRLYQEIETLLNLPPHENIHRPSYLITKETLYSLHNPLDPASRNISEPSEPIIGFLTPFHPLGSLRNVINSRHAAKTLSIDDQLKWARQLVSAVIHVFKHENGSDKTRCGIYTNLKMSNIMVTSPEEGSNLVLIDFERSFGNNWSHYSAPEIDCRMPLYKGNYEDRKKKMPSSNILGRPNSIHEYISSPEDYLDENNFWTNASNAERESAMVWALGCCLWCIFEAKGCMVDVISQSVPFTRDCEWPTVTFGCPWDQAVKLYNIPHAVLHIVTMCIKKETEDRPTLKEISDVLEKWRKRLILDVEPEETSLSSKRRRIDPSLEKEMEIKIEDKRPEVLMGDIIDRFNSGGVRKKRKITLKEVNNSTEGLE</sequence>
<organism evidence="2 3">
    <name type="scientific">Discina gigas</name>
    <dbReference type="NCBI Taxonomy" id="1032678"/>
    <lineage>
        <taxon>Eukaryota</taxon>
        <taxon>Fungi</taxon>
        <taxon>Dikarya</taxon>
        <taxon>Ascomycota</taxon>
        <taxon>Pezizomycotina</taxon>
        <taxon>Pezizomycetes</taxon>
        <taxon>Pezizales</taxon>
        <taxon>Discinaceae</taxon>
        <taxon>Discina</taxon>
    </lineage>
</organism>
<name>A0ABR3GME2_9PEZI</name>
<evidence type="ECO:0000259" key="1">
    <source>
        <dbReference type="PROSITE" id="PS50011"/>
    </source>
</evidence>
<dbReference type="SMART" id="SM00220">
    <property type="entry name" value="S_TKc"/>
    <property type="match status" value="1"/>
</dbReference>
<protein>
    <recommendedName>
        <fullName evidence="1">Protein kinase domain-containing protein</fullName>
    </recommendedName>
</protein>
<dbReference type="Gene3D" id="1.10.510.10">
    <property type="entry name" value="Transferase(Phosphotransferase) domain 1"/>
    <property type="match status" value="1"/>
</dbReference>
<evidence type="ECO:0000313" key="3">
    <source>
        <dbReference type="Proteomes" id="UP001447188"/>
    </source>
</evidence>